<dbReference type="InterPro" id="IPR001775">
    <property type="entry name" value="GspD/PilQ"/>
</dbReference>
<dbReference type="Pfam" id="PF03958">
    <property type="entry name" value="Secretin_N"/>
    <property type="match status" value="3"/>
</dbReference>
<dbReference type="Pfam" id="PF00263">
    <property type="entry name" value="Secretin"/>
    <property type="match status" value="1"/>
</dbReference>
<dbReference type="InterPro" id="IPR005644">
    <property type="entry name" value="NolW-like"/>
</dbReference>
<gene>
    <name evidence="15" type="ORF">B1806_09175</name>
</gene>
<keyword evidence="6 11" id="KW-0732">Signal</keyword>
<evidence type="ECO:0000256" key="6">
    <source>
        <dbReference type="ARBA" id="ARBA00022729"/>
    </source>
</evidence>
<feature type="signal peptide" evidence="11">
    <location>
        <begin position="1"/>
        <end position="24"/>
    </location>
</feature>
<dbReference type="PRINTS" id="PR00811">
    <property type="entry name" value="BCTERIALGSPD"/>
</dbReference>
<keyword evidence="8" id="KW-0472">Membrane</keyword>
<dbReference type="InterPro" id="IPR013356">
    <property type="entry name" value="T2SS_GspD"/>
</dbReference>
<dbReference type="OrthoDB" id="9775455at2"/>
<evidence type="ECO:0000256" key="8">
    <source>
        <dbReference type="ARBA" id="ARBA00023136"/>
    </source>
</evidence>
<dbReference type="EMBL" id="MWQO01000031">
    <property type="protein sequence ID" value="THD10299.1"/>
    <property type="molecule type" value="Genomic_DNA"/>
</dbReference>
<keyword evidence="5" id="KW-0812">Transmembrane</keyword>
<keyword evidence="3 10" id="KW-0813">Transport</keyword>
<evidence type="ECO:0000313" key="16">
    <source>
        <dbReference type="Proteomes" id="UP000307749"/>
    </source>
</evidence>
<evidence type="ECO:0000256" key="5">
    <source>
        <dbReference type="ARBA" id="ARBA00022692"/>
    </source>
</evidence>
<proteinExistence type="inferred from homology"/>
<feature type="domain" description="Type II/III secretion system secretin-like" evidence="12">
    <location>
        <begin position="537"/>
        <end position="708"/>
    </location>
</feature>
<dbReference type="PANTHER" id="PTHR30332:SF25">
    <property type="entry name" value="SECRETIN XPSD"/>
    <property type="match status" value="1"/>
</dbReference>
<evidence type="ECO:0000259" key="13">
    <source>
        <dbReference type="Pfam" id="PF03958"/>
    </source>
</evidence>
<keyword evidence="9" id="KW-0998">Cell outer membrane</keyword>
<accession>A0A4S3KN74</accession>
<evidence type="ECO:0000256" key="3">
    <source>
        <dbReference type="ARBA" id="ARBA00022448"/>
    </source>
</evidence>
<dbReference type="InterPro" id="IPR004845">
    <property type="entry name" value="T2SS_GspD_CS"/>
</dbReference>
<dbReference type="InterPro" id="IPR049371">
    <property type="entry name" value="GspD-like_N0"/>
</dbReference>
<dbReference type="InterPro" id="IPR004846">
    <property type="entry name" value="T2SS/T3SS_dom"/>
</dbReference>
<dbReference type="AlphaFoldDB" id="A0A4S3KN74"/>
<evidence type="ECO:0000256" key="10">
    <source>
        <dbReference type="RuleBase" id="RU004004"/>
    </source>
</evidence>
<dbReference type="PANTHER" id="PTHR30332">
    <property type="entry name" value="PROBABLE GENERAL SECRETION PATHWAY PROTEIN D"/>
    <property type="match status" value="1"/>
</dbReference>
<dbReference type="Proteomes" id="UP000307749">
    <property type="component" value="Unassembled WGS sequence"/>
</dbReference>
<dbReference type="GO" id="GO:0015627">
    <property type="term" value="C:type II protein secretion system complex"/>
    <property type="evidence" value="ECO:0007669"/>
    <property type="project" value="InterPro"/>
</dbReference>
<feature type="chain" id="PRO_5020660206" evidence="11">
    <location>
        <begin position="25"/>
        <end position="744"/>
    </location>
</feature>
<keyword evidence="16" id="KW-1185">Reference proteome</keyword>
<dbReference type="Gene3D" id="3.55.50.30">
    <property type="match status" value="1"/>
</dbReference>
<dbReference type="PROSITE" id="PS51257">
    <property type="entry name" value="PROKAR_LIPOPROTEIN"/>
    <property type="match status" value="1"/>
</dbReference>
<evidence type="ECO:0000256" key="2">
    <source>
        <dbReference type="ARBA" id="ARBA00006980"/>
    </source>
</evidence>
<dbReference type="NCBIfam" id="TIGR02517">
    <property type="entry name" value="type_II_gspD"/>
    <property type="match status" value="1"/>
</dbReference>
<feature type="domain" description="NolW-like" evidence="13">
    <location>
        <begin position="259"/>
        <end position="326"/>
    </location>
</feature>
<dbReference type="Pfam" id="PF21305">
    <property type="entry name" value="type_II_gspD_N0"/>
    <property type="match status" value="1"/>
</dbReference>
<evidence type="ECO:0000256" key="11">
    <source>
        <dbReference type="SAM" id="SignalP"/>
    </source>
</evidence>
<evidence type="ECO:0000256" key="7">
    <source>
        <dbReference type="ARBA" id="ARBA00022927"/>
    </source>
</evidence>
<dbReference type="Gene3D" id="3.30.1370.120">
    <property type="match status" value="3"/>
</dbReference>
<evidence type="ECO:0000256" key="1">
    <source>
        <dbReference type="ARBA" id="ARBA00004442"/>
    </source>
</evidence>
<evidence type="ECO:0000256" key="4">
    <source>
        <dbReference type="ARBA" id="ARBA00022452"/>
    </source>
</evidence>
<protein>
    <submittedName>
        <fullName evidence="15">Type II secretion system protein GspD</fullName>
    </submittedName>
</protein>
<dbReference type="GO" id="GO:0015628">
    <property type="term" value="P:protein secretion by the type II secretion system"/>
    <property type="evidence" value="ECO:0007669"/>
    <property type="project" value="InterPro"/>
</dbReference>
<feature type="domain" description="NolW-like" evidence="13">
    <location>
        <begin position="332"/>
        <end position="457"/>
    </location>
</feature>
<dbReference type="RefSeq" id="WP_081130177.1">
    <property type="nucleotide sequence ID" value="NZ_LDOS01000005.1"/>
</dbReference>
<reference evidence="15 16" key="1">
    <citation type="submission" date="2017-02" db="EMBL/GenBank/DDBJ databases">
        <title>Whole genome sequencing of Metallibacterium scheffleri DSM 24874 (T).</title>
        <authorList>
            <person name="Kumar S."/>
            <person name="Patil P."/>
            <person name="Patil P.B."/>
        </authorList>
    </citation>
    <scope>NUCLEOTIDE SEQUENCE [LARGE SCALE GENOMIC DNA]</scope>
    <source>
        <strain evidence="15 16">DSM 24874</strain>
    </source>
</reference>
<feature type="domain" description="NolW-like" evidence="13">
    <location>
        <begin position="195"/>
        <end position="251"/>
    </location>
</feature>
<comment type="caution">
    <text evidence="15">The sequence shown here is derived from an EMBL/GenBank/DDBJ whole genome shotgun (WGS) entry which is preliminary data.</text>
</comment>
<evidence type="ECO:0000256" key="9">
    <source>
        <dbReference type="ARBA" id="ARBA00023237"/>
    </source>
</evidence>
<dbReference type="PROSITE" id="PS00875">
    <property type="entry name" value="T2SP_D"/>
    <property type="match status" value="1"/>
</dbReference>
<name>A0A4S3KN74_9GAMM</name>
<comment type="similarity">
    <text evidence="2">Belongs to the bacterial secretin family. GSP D subfamily.</text>
</comment>
<keyword evidence="7" id="KW-0653">Protein transport</keyword>
<sequence length="744" mass="78155">MRPFQPLRLALPILVLALAGCATATHRAQPKPASASTARNLELRSTEQSFAPMPQAIQRASAANPADVQVGTRGLIDTAAARALPSATPAADGSIIFNFDDQPIAGVVQVILGKVLKRNYSIAPGVHGHITFATAAPVTPQQALPILEMLLSWTGNTLVEQSGTFVVAPANGASAGVLAPSLLAPAPSSGAEAELFPLHYIAAAEMAKLLAPFARPHAVLLVDPQHNLLVVQGTPDELANYARTIHIFDVDWFKGMSVGVYALHHAQVKTLLPELQSAFGSKSNTPMAGMLHFLPIERTNAIVVISQQPAYLTEIHRWIRRMDRAANSATLHVYQVQNIKATSLAEDLSSLYGSTNGTSAPSGQVAPGLQPVQLGSPMGATASYGAAGTGQGMGGSGVGLNSAQGLNPLSTPARVSVSTANGIHITAIRDSNQLLVRCSESQWQDLLPAIQSLDVAPLEVEIQTRILEVELTGNLQYGVQWYLGGLVGTQPGSPPTGSQLGRKHSAALGFGGAAYNAASDALYYSFVSHNVQGIVQALESTGNTRVLSAPTLVVLNNHEASITVGDKIPVIQNYISGGLLPTTGTTSTSGALSVGEVQYIDTGIMLDVRPRVNPGGRVYLDLDQIVSQPGTQDAVGNYTILNRQLTTSVALRDGETLLLGGLIQQNTAQTDNGVPLLSDIPVLGKLFGSTNNTHARTELILLITPHVIPNRARARAITREYEEDLQHLGTANAFGASRRAPPPA</sequence>
<evidence type="ECO:0000259" key="14">
    <source>
        <dbReference type="Pfam" id="PF21305"/>
    </source>
</evidence>
<evidence type="ECO:0000313" key="15">
    <source>
        <dbReference type="EMBL" id="THD10299.1"/>
    </source>
</evidence>
<comment type="subcellular location">
    <subcellularLocation>
        <location evidence="1 10">Cell outer membrane</location>
    </subcellularLocation>
</comment>
<keyword evidence="4" id="KW-1134">Transmembrane beta strand</keyword>
<dbReference type="GO" id="GO:0009279">
    <property type="term" value="C:cell outer membrane"/>
    <property type="evidence" value="ECO:0007669"/>
    <property type="project" value="UniProtKB-SubCell"/>
</dbReference>
<feature type="domain" description="GspD-like N0" evidence="14">
    <location>
        <begin position="98"/>
        <end position="163"/>
    </location>
</feature>
<dbReference type="InterPro" id="IPR050810">
    <property type="entry name" value="Bact_Secretion_Sys_Channel"/>
</dbReference>
<organism evidence="15 16">
    <name type="scientific">Metallibacterium scheffleri</name>
    <dbReference type="NCBI Taxonomy" id="993689"/>
    <lineage>
        <taxon>Bacteria</taxon>
        <taxon>Pseudomonadati</taxon>
        <taxon>Pseudomonadota</taxon>
        <taxon>Gammaproteobacteria</taxon>
        <taxon>Lysobacterales</taxon>
        <taxon>Rhodanobacteraceae</taxon>
        <taxon>Metallibacterium</taxon>
    </lineage>
</organism>
<dbReference type="STRING" id="993689.GCA_002077135_00118"/>
<dbReference type="InterPro" id="IPR038591">
    <property type="entry name" value="NolW-like_sf"/>
</dbReference>
<evidence type="ECO:0000259" key="12">
    <source>
        <dbReference type="Pfam" id="PF00263"/>
    </source>
</evidence>